<organism evidence="2 3">
    <name type="scientific">Candidatus Frankia alpina</name>
    <dbReference type="NCBI Taxonomy" id="2699483"/>
    <lineage>
        <taxon>Bacteria</taxon>
        <taxon>Bacillati</taxon>
        <taxon>Actinomycetota</taxon>
        <taxon>Actinomycetes</taxon>
        <taxon>Frankiales</taxon>
        <taxon>Frankiaceae</taxon>
        <taxon>Frankia</taxon>
    </lineage>
</organism>
<gene>
    <name evidence="2" type="ORF">E7Y31_03745</name>
</gene>
<feature type="domain" description="Asparagine synthetase" evidence="1">
    <location>
        <begin position="223"/>
        <end position="613"/>
    </location>
</feature>
<dbReference type="EMBL" id="SSXH01000048">
    <property type="protein sequence ID" value="THJ75736.1"/>
    <property type="molecule type" value="Genomic_DNA"/>
</dbReference>
<sequence>MTTPITARRLGRGDARRAPSRPSCWFVAFADREPVTLPAGIRRVLRHASGRPWIVGDWPDEAVVSAATGRARIALVGCAATNPTQLLRLLLAARDVHALDIARAVAGDYHVIAEINGQRRLQGSPTGTRRIFTAVSGGQHVAVDRADVLAELTGGGLNRTALALALLAPCPPHPLDDLVAWESVEAVPPDHYLFADRDGRVELMRWWRQPAAVRSQAEGAPILRAALTEAVAVRVAAGRTVSADLSGGLDSISVCCLAARGPADIVAVTGIARGADGDDPRRVARAVASLPGVAREIVPARELPLVFDGLACAGEPLDHPFAGVVDRARLRAGLERVALYGPRLHLTGSGGEEIAGGTPNYLPRLARRHPWTAMRHLSGYHARQGWPWVASLRMMRRRDYSDCLGDMARTLHQAARGGNPTRHGPPDVTALDWTLPPIVPVWLTRVALGLIAEALGDAARRASPLAPTRDGHADLFAIRTAASAFRLLDQVAAPVGPPLSAPFLDDRVVRAALAVRPQERTSPWQDKSLLKEAMRQVVPANCGCRETSADADAEQDRGLAANRGVLMGLCDDSPLAELGLIEPDALREACRRGTDADRRPETLQATFAADVWLRTLAGRLD</sequence>
<protein>
    <submittedName>
        <fullName evidence="2">Asparagine synthase</fullName>
    </submittedName>
</protein>
<accession>A0A4S5ETG0</accession>
<proteinExistence type="predicted"/>
<dbReference type="OrthoDB" id="7053173at2"/>
<dbReference type="Pfam" id="PF00733">
    <property type="entry name" value="Asn_synthase"/>
    <property type="match status" value="1"/>
</dbReference>
<dbReference type="Gene3D" id="3.40.50.620">
    <property type="entry name" value="HUPs"/>
    <property type="match status" value="2"/>
</dbReference>
<dbReference type="InterPro" id="IPR001962">
    <property type="entry name" value="Asn_synthase"/>
</dbReference>
<dbReference type="RefSeq" id="WP_136446933.1">
    <property type="nucleotide sequence ID" value="NZ_SSXH01000048.1"/>
</dbReference>
<keyword evidence="3" id="KW-1185">Reference proteome</keyword>
<dbReference type="InterPro" id="IPR014729">
    <property type="entry name" value="Rossmann-like_a/b/a_fold"/>
</dbReference>
<dbReference type="SUPFAM" id="SSF52402">
    <property type="entry name" value="Adenine nucleotide alpha hydrolases-like"/>
    <property type="match status" value="1"/>
</dbReference>
<evidence type="ECO:0000313" key="2">
    <source>
        <dbReference type="EMBL" id="THJ75736.1"/>
    </source>
</evidence>
<evidence type="ECO:0000259" key="1">
    <source>
        <dbReference type="Pfam" id="PF00733"/>
    </source>
</evidence>
<dbReference type="AlphaFoldDB" id="A0A4S5ETG0"/>
<comment type="caution">
    <text evidence="2">The sequence shown here is derived from an EMBL/GenBank/DDBJ whole genome shotgun (WGS) entry which is preliminary data.</text>
</comment>
<dbReference type="GO" id="GO:0004066">
    <property type="term" value="F:asparagine synthase (glutamine-hydrolyzing) activity"/>
    <property type="evidence" value="ECO:0007669"/>
    <property type="project" value="InterPro"/>
</dbReference>
<dbReference type="Proteomes" id="UP000305282">
    <property type="component" value="Unassembled WGS sequence"/>
</dbReference>
<name>A0A4S5ETG0_9ACTN</name>
<evidence type="ECO:0000313" key="3">
    <source>
        <dbReference type="Proteomes" id="UP000305282"/>
    </source>
</evidence>
<dbReference type="GO" id="GO:0006529">
    <property type="term" value="P:asparagine biosynthetic process"/>
    <property type="evidence" value="ECO:0007669"/>
    <property type="project" value="InterPro"/>
</dbReference>
<reference evidence="2 3" key="1">
    <citation type="submission" date="2019-04" db="EMBL/GenBank/DDBJ databases">
        <title>Draft genome sequences for three unisolated Alnus-infective Frankia Sp+ strains, AgTrS, AiOr and AvVan, the first sequenced Frankia strains able to sporulate in-planta.</title>
        <authorList>
            <person name="Bethencourt L."/>
            <person name="Vautrin F."/>
            <person name="Taib N."/>
            <person name="Dubost A."/>
            <person name="Castro-Garcia L."/>
            <person name="Imbaud O."/>
            <person name="Abrouk D."/>
            <person name="Fournier P."/>
            <person name="Briolay J."/>
            <person name="Nguyen A."/>
            <person name="Normand P."/>
            <person name="Fernandez M.P."/>
            <person name="Brochier-Armanet C."/>
            <person name="Herrera-Belaroussi A."/>
        </authorList>
    </citation>
    <scope>NUCLEOTIDE SEQUENCE [LARGE SCALE GENOMIC DNA]</scope>
    <source>
        <strain evidence="2 3">AvVan</strain>
    </source>
</reference>